<organism evidence="1 2">
    <name type="scientific">Micractinium conductrix</name>
    <dbReference type="NCBI Taxonomy" id="554055"/>
    <lineage>
        <taxon>Eukaryota</taxon>
        <taxon>Viridiplantae</taxon>
        <taxon>Chlorophyta</taxon>
        <taxon>core chlorophytes</taxon>
        <taxon>Trebouxiophyceae</taxon>
        <taxon>Chlorellales</taxon>
        <taxon>Chlorellaceae</taxon>
        <taxon>Chlorella clade</taxon>
        <taxon>Micractinium</taxon>
    </lineage>
</organism>
<evidence type="ECO:0000313" key="2">
    <source>
        <dbReference type="Proteomes" id="UP000239649"/>
    </source>
</evidence>
<sequence length="128" mass="13152">MEDEVIDLQSPDMSPGVIDLSGSDKVKHISGGVYSQTHSDANAVHAVEAQPGWQARVATTNFGACGAAALLAAPPRSLGRHVSEASLGFARIRGGGGPVPLAAAQAADPEAAAWLRSWLERNGLRAAD</sequence>
<gene>
    <name evidence="1" type="ORF">C2E20_2322</name>
</gene>
<dbReference type="Proteomes" id="UP000239649">
    <property type="component" value="Unassembled WGS sequence"/>
</dbReference>
<reference evidence="1 2" key="1">
    <citation type="journal article" date="2018" name="Plant J.">
        <title>Genome sequences of Chlorella sorokiniana UTEX 1602 and Micractinium conductrix SAG 241.80: implications to maltose excretion by a green alga.</title>
        <authorList>
            <person name="Arriola M.B."/>
            <person name="Velmurugan N."/>
            <person name="Zhang Y."/>
            <person name="Plunkett M.H."/>
            <person name="Hondzo H."/>
            <person name="Barney B.M."/>
        </authorList>
    </citation>
    <scope>NUCLEOTIDE SEQUENCE [LARGE SCALE GENOMIC DNA]</scope>
    <source>
        <strain evidence="1 2">SAG 241.80</strain>
    </source>
</reference>
<name>A0A2P6VK47_9CHLO</name>
<proteinExistence type="predicted"/>
<dbReference type="EMBL" id="LHPF02000004">
    <property type="protein sequence ID" value="PSC74448.1"/>
    <property type="molecule type" value="Genomic_DNA"/>
</dbReference>
<comment type="caution">
    <text evidence="1">The sequence shown here is derived from an EMBL/GenBank/DDBJ whole genome shotgun (WGS) entry which is preliminary data.</text>
</comment>
<dbReference type="AlphaFoldDB" id="A0A2P6VK47"/>
<evidence type="ECO:0000313" key="1">
    <source>
        <dbReference type="EMBL" id="PSC74448.1"/>
    </source>
</evidence>
<protein>
    <submittedName>
        <fullName evidence="1">Transcription accessory</fullName>
    </submittedName>
</protein>
<keyword evidence="2" id="KW-1185">Reference proteome</keyword>
<accession>A0A2P6VK47</accession>